<evidence type="ECO:0000313" key="2">
    <source>
        <dbReference type="Proteomes" id="UP001303046"/>
    </source>
</evidence>
<organism evidence="1 2">
    <name type="scientific">Necator americanus</name>
    <name type="common">Human hookworm</name>
    <dbReference type="NCBI Taxonomy" id="51031"/>
    <lineage>
        <taxon>Eukaryota</taxon>
        <taxon>Metazoa</taxon>
        <taxon>Ecdysozoa</taxon>
        <taxon>Nematoda</taxon>
        <taxon>Chromadorea</taxon>
        <taxon>Rhabditida</taxon>
        <taxon>Rhabditina</taxon>
        <taxon>Rhabditomorpha</taxon>
        <taxon>Strongyloidea</taxon>
        <taxon>Ancylostomatidae</taxon>
        <taxon>Bunostominae</taxon>
        <taxon>Necator</taxon>
    </lineage>
</organism>
<keyword evidence="2" id="KW-1185">Reference proteome</keyword>
<gene>
    <name evidence="1" type="primary">Necator_chrIV.g15149</name>
    <name evidence="1" type="ORF">RB195_001854</name>
</gene>
<reference evidence="1 2" key="1">
    <citation type="submission" date="2023-08" db="EMBL/GenBank/DDBJ databases">
        <title>A Necator americanus chromosomal reference genome.</title>
        <authorList>
            <person name="Ilik V."/>
            <person name="Petrzelkova K.J."/>
            <person name="Pardy F."/>
            <person name="Fuh T."/>
            <person name="Niatou-Singa F.S."/>
            <person name="Gouil Q."/>
            <person name="Baker L."/>
            <person name="Ritchie M.E."/>
            <person name="Jex A.R."/>
            <person name="Gazzola D."/>
            <person name="Li H."/>
            <person name="Toshio Fujiwara R."/>
            <person name="Zhan B."/>
            <person name="Aroian R.V."/>
            <person name="Pafco B."/>
            <person name="Schwarz E.M."/>
        </authorList>
    </citation>
    <scope>NUCLEOTIDE SEQUENCE [LARGE SCALE GENOMIC DNA]</scope>
    <source>
        <strain evidence="1 2">Aroian</strain>
        <tissue evidence="1">Whole animal</tissue>
    </source>
</reference>
<name>A0ABR1DG80_NECAM</name>
<accession>A0ABR1DG80</accession>
<protein>
    <submittedName>
        <fullName evidence="1">Uncharacterized protein</fullName>
    </submittedName>
</protein>
<sequence>MGKVASLTATLLAVFRTGEHLFILPLYCLSKLATQPPSHTLLLADTTNAPVVRATQNTELYVDIVFADAKRTSPSTCQDELRLMLSSPIPVLESYRKAEMNWAGVGIECDVPDRYLTEECSSSERNRAEA</sequence>
<dbReference type="EMBL" id="JAVFWL010000004">
    <property type="protein sequence ID" value="KAK6749494.1"/>
    <property type="molecule type" value="Genomic_DNA"/>
</dbReference>
<proteinExistence type="predicted"/>
<evidence type="ECO:0000313" key="1">
    <source>
        <dbReference type="EMBL" id="KAK6749494.1"/>
    </source>
</evidence>
<dbReference type="Proteomes" id="UP001303046">
    <property type="component" value="Unassembled WGS sequence"/>
</dbReference>
<comment type="caution">
    <text evidence="1">The sequence shown here is derived from an EMBL/GenBank/DDBJ whole genome shotgun (WGS) entry which is preliminary data.</text>
</comment>